<gene>
    <name evidence="2" type="ORF">A7456_07600</name>
</gene>
<accession>A0A1B8QRN5</accession>
<protein>
    <submittedName>
        <fullName evidence="2">Uncharacterized protein</fullName>
    </submittedName>
</protein>
<sequence length="98" mass="11452">MMCFLSVFYANNYINNDMTIFEIIYYILLFSIYPSLVFFFNRENLSIKKIVFFTALLCIIGFIFAKIIYGNYSIGFLICMGVCPAFGLLAFHKIRYGK</sequence>
<evidence type="ECO:0000313" key="3">
    <source>
        <dbReference type="Proteomes" id="UP000092575"/>
    </source>
</evidence>
<feature type="transmembrane region" description="Helical" evidence="1">
    <location>
        <begin position="23"/>
        <end position="41"/>
    </location>
</feature>
<evidence type="ECO:0000256" key="1">
    <source>
        <dbReference type="SAM" id="Phobius"/>
    </source>
</evidence>
<dbReference type="EMBL" id="LXTW01000003">
    <property type="protein sequence ID" value="OBX87023.1"/>
    <property type="molecule type" value="Genomic_DNA"/>
</dbReference>
<feature type="transmembrane region" description="Helical" evidence="1">
    <location>
        <begin position="50"/>
        <end position="68"/>
    </location>
</feature>
<reference evidence="2 3" key="1">
    <citation type="submission" date="2016-05" db="EMBL/GenBank/DDBJ databases">
        <title>Draft genome sequence of Moraxella nonliquefaciens CCUG 348T.</title>
        <authorList>
            <person name="Salva-Serra F."/>
            <person name="Engstrom-Jakobsson H."/>
            <person name="Thorell K."/>
            <person name="Gonzales-Siles L."/>
            <person name="Karlsson R."/>
            <person name="Boulund F."/>
            <person name="Engstrand L."/>
            <person name="Kristiansson E."/>
            <person name="Moore E."/>
        </authorList>
    </citation>
    <scope>NUCLEOTIDE SEQUENCE [LARGE SCALE GENOMIC DNA]</scope>
    <source>
        <strain evidence="2 3">CCUG 348</strain>
    </source>
</reference>
<evidence type="ECO:0000313" key="2">
    <source>
        <dbReference type="EMBL" id="OBX87023.1"/>
    </source>
</evidence>
<name>A0A1B8QRN5_MORNO</name>
<keyword evidence="1" id="KW-1133">Transmembrane helix</keyword>
<dbReference type="Proteomes" id="UP000092575">
    <property type="component" value="Unassembled WGS sequence"/>
</dbReference>
<comment type="caution">
    <text evidence="2">The sequence shown here is derived from an EMBL/GenBank/DDBJ whole genome shotgun (WGS) entry which is preliminary data.</text>
</comment>
<keyword evidence="1" id="KW-0472">Membrane</keyword>
<organism evidence="2 3">
    <name type="scientific">Moraxella nonliquefaciens</name>
    <dbReference type="NCBI Taxonomy" id="478"/>
    <lineage>
        <taxon>Bacteria</taxon>
        <taxon>Pseudomonadati</taxon>
        <taxon>Pseudomonadota</taxon>
        <taxon>Gammaproteobacteria</taxon>
        <taxon>Moraxellales</taxon>
        <taxon>Moraxellaceae</taxon>
        <taxon>Moraxella</taxon>
    </lineage>
</organism>
<proteinExistence type="predicted"/>
<feature type="transmembrane region" description="Helical" evidence="1">
    <location>
        <begin position="74"/>
        <end position="91"/>
    </location>
</feature>
<dbReference type="STRING" id="478.A7456_07600"/>
<dbReference type="AlphaFoldDB" id="A0A1B8QRN5"/>
<keyword evidence="1" id="KW-0812">Transmembrane</keyword>